<comment type="subcellular location">
    <subcellularLocation>
        <location evidence="1">Secreted</location>
        <location evidence="1">Extracellular space</location>
    </subcellularLocation>
</comment>
<evidence type="ECO:0000313" key="12">
    <source>
        <dbReference type="RefSeq" id="XP_018541031.1"/>
    </source>
</evidence>
<reference evidence="11" key="1">
    <citation type="submission" date="2015-09" db="EMBL/GenBank/DDBJ databases">
        <authorList>
            <person name="Sai Rama Sridatta P."/>
        </authorList>
    </citation>
    <scope>NUCLEOTIDE SEQUENCE [LARGE SCALE GENOMIC DNA]</scope>
</reference>
<dbReference type="AlphaFoldDB" id="A0A4W6C1F9"/>
<feature type="signal peptide" evidence="8">
    <location>
        <begin position="1"/>
        <end position="24"/>
    </location>
</feature>
<dbReference type="GeneID" id="108889155"/>
<keyword evidence="5" id="KW-1015">Disulfide bond</keyword>
<protein>
    <recommendedName>
        <fullName evidence="7">trypsin</fullName>
        <ecNumber evidence="7">3.4.21.4</ecNumber>
    </recommendedName>
</protein>
<keyword evidence="3 8" id="KW-0732">Signal</keyword>
<dbReference type="InterPro" id="IPR001254">
    <property type="entry name" value="Trypsin_dom"/>
</dbReference>
<dbReference type="Proteomes" id="UP000694890">
    <property type="component" value="Linkage group LG19"/>
</dbReference>
<dbReference type="GO" id="GO:0005576">
    <property type="term" value="C:extracellular region"/>
    <property type="evidence" value="ECO:0007669"/>
    <property type="project" value="UniProtKB-SubCell"/>
</dbReference>
<dbReference type="SMART" id="SM00020">
    <property type="entry name" value="Tryp_SPc"/>
    <property type="match status" value="1"/>
</dbReference>
<accession>A0A4W6C1F9</accession>
<dbReference type="InterPro" id="IPR043504">
    <property type="entry name" value="Peptidase_S1_PA_chymotrypsin"/>
</dbReference>
<dbReference type="InterPro" id="IPR033116">
    <property type="entry name" value="TRYPSIN_SER"/>
</dbReference>
<reference evidence="12" key="2">
    <citation type="submission" date="2025-04" db="UniProtKB">
        <authorList>
            <consortium name="RefSeq"/>
        </authorList>
    </citation>
    <scope>IDENTIFICATION</scope>
    <source>
        <tissue evidence="12">Brain</tissue>
    </source>
</reference>
<organism evidence="10 11">
    <name type="scientific">Lates calcarifer</name>
    <name type="common">Barramundi</name>
    <name type="synonym">Holocentrus calcarifer</name>
    <dbReference type="NCBI Taxonomy" id="8187"/>
    <lineage>
        <taxon>Eukaryota</taxon>
        <taxon>Metazoa</taxon>
        <taxon>Chordata</taxon>
        <taxon>Craniata</taxon>
        <taxon>Vertebrata</taxon>
        <taxon>Euteleostomi</taxon>
        <taxon>Actinopterygii</taxon>
        <taxon>Neopterygii</taxon>
        <taxon>Teleostei</taxon>
        <taxon>Neoteleostei</taxon>
        <taxon>Acanthomorphata</taxon>
        <taxon>Carangaria</taxon>
        <taxon>Carangaria incertae sedis</taxon>
        <taxon>Centropomidae</taxon>
        <taxon>Lates</taxon>
    </lineage>
</organism>
<reference evidence="10" key="3">
    <citation type="submission" date="2025-05" db="UniProtKB">
        <authorList>
            <consortium name="Ensembl"/>
        </authorList>
    </citation>
    <scope>IDENTIFICATION</scope>
</reference>
<dbReference type="CTD" id="1675"/>
<evidence type="ECO:0000256" key="7">
    <source>
        <dbReference type="ARBA" id="ARBA00038868"/>
    </source>
</evidence>
<evidence type="ECO:0000256" key="4">
    <source>
        <dbReference type="ARBA" id="ARBA00023145"/>
    </source>
</evidence>
<dbReference type="Ensembl" id="ENSLCAT00010005571.1">
    <property type="protein sequence ID" value="ENSLCAP00010005436.1"/>
    <property type="gene ID" value="ENSLCAG00010002729.1"/>
</dbReference>
<proteinExistence type="predicted"/>
<dbReference type="KEGG" id="lcf:108889155"/>
<evidence type="ECO:0000256" key="3">
    <source>
        <dbReference type="ARBA" id="ARBA00022729"/>
    </source>
</evidence>
<dbReference type="RefSeq" id="XP_018541031.1">
    <property type="nucleotide sequence ID" value="XM_018685515.2"/>
</dbReference>
<gene>
    <name evidence="10 12" type="primary">cfd</name>
</gene>
<dbReference type="FunFam" id="2.40.10.10:FF:000005">
    <property type="entry name" value="Serine protease 37"/>
    <property type="match status" value="1"/>
</dbReference>
<dbReference type="SUPFAM" id="SSF50494">
    <property type="entry name" value="Trypsin-like serine proteases"/>
    <property type="match status" value="1"/>
</dbReference>
<dbReference type="InterPro" id="IPR009003">
    <property type="entry name" value="Peptidase_S1_PA"/>
</dbReference>
<dbReference type="Pfam" id="PF00089">
    <property type="entry name" value="Trypsin"/>
    <property type="match status" value="1"/>
</dbReference>
<dbReference type="PANTHER" id="PTHR24271:SF54">
    <property type="entry name" value="COMPLEMENT FACTOR D"/>
    <property type="match status" value="1"/>
</dbReference>
<dbReference type="GO" id="GO:0006508">
    <property type="term" value="P:proteolysis"/>
    <property type="evidence" value="ECO:0007669"/>
    <property type="project" value="InterPro"/>
</dbReference>
<evidence type="ECO:0000256" key="6">
    <source>
        <dbReference type="ARBA" id="ARBA00036320"/>
    </source>
</evidence>
<dbReference type="STRING" id="8187.ENSLCAP00010005436"/>
<dbReference type="PROSITE" id="PS50240">
    <property type="entry name" value="TRYPSIN_DOM"/>
    <property type="match status" value="1"/>
</dbReference>
<dbReference type="InParanoid" id="A0A4W6C1F9"/>
<evidence type="ECO:0000256" key="8">
    <source>
        <dbReference type="SAM" id="SignalP"/>
    </source>
</evidence>
<sequence length="277" mass="29914">MVSEKEVLVAAAVFLVALISQSEGIIGGSEAAPHSRPYMASIQVPEGETLKHECGGFVVADQWVMTAVHCLPTGPNGRKVVLGVHSLSEPEETKQTFDILELHNHPDYNPLNYDNDIALIKLDRPFEASEAVKAVEFLRAGGTNPSPSAEVDTAGWGSLDNLGSRPDKLKEVVIEVVSSARCRRSDYYGRKFTNNMICAHKVCPEPCDQPYKKEDTCDGDSGGPLLFNGTAVGITSNGGKKCGQIKKPGIYTIISHYTQWIDNIMAPQPIAASDQSS</sequence>
<evidence type="ECO:0000256" key="2">
    <source>
        <dbReference type="ARBA" id="ARBA00022525"/>
    </source>
</evidence>
<comment type="catalytic activity">
    <reaction evidence="6">
        <text>Preferential cleavage: Arg-|-Xaa, Lys-|-Xaa.</text>
        <dbReference type="EC" id="3.4.21.4"/>
    </reaction>
</comment>
<keyword evidence="2" id="KW-0964">Secreted</keyword>
<keyword evidence="11" id="KW-1185">Reference proteome</keyword>
<evidence type="ECO:0000256" key="5">
    <source>
        <dbReference type="ARBA" id="ARBA00023157"/>
    </source>
</evidence>
<evidence type="ECO:0000259" key="9">
    <source>
        <dbReference type="PROSITE" id="PS50240"/>
    </source>
</evidence>
<name>A0A4W6C1F9_LATCA</name>
<keyword evidence="4" id="KW-0865">Zymogen</keyword>
<dbReference type="EC" id="3.4.21.4" evidence="7"/>
<dbReference type="InterPro" id="IPR001314">
    <property type="entry name" value="Peptidase_S1A"/>
</dbReference>
<dbReference type="PANTHER" id="PTHR24271">
    <property type="entry name" value="KALLIKREIN-RELATED"/>
    <property type="match status" value="1"/>
</dbReference>
<feature type="chain" id="PRO_5044612490" description="trypsin" evidence="8">
    <location>
        <begin position="25"/>
        <end position="277"/>
    </location>
</feature>
<dbReference type="Proteomes" id="UP000314980">
    <property type="component" value="Unassembled WGS sequence"/>
</dbReference>
<evidence type="ECO:0000313" key="11">
    <source>
        <dbReference type="Proteomes" id="UP000314980"/>
    </source>
</evidence>
<dbReference type="GO" id="GO:0004252">
    <property type="term" value="F:serine-type endopeptidase activity"/>
    <property type="evidence" value="ECO:0007669"/>
    <property type="project" value="UniProtKB-EC"/>
</dbReference>
<dbReference type="CDD" id="cd00190">
    <property type="entry name" value="Tryp_SPc"/>
    <property type="match status" value="1"/>
</dbReference>
<dbReference type="Gene3D" id="2.40.10.10">
    <property type="entry name" value="Trypsin-like serine proteases"/>
    <property type="match status" value="1"/>
</dbReference>
<feature type="domain" description="Peptidase S1" evidence="9">
    <location>
        <begin position="25"/>
        <end position="266"/>
    </location>
</feature>
<evidence type="ECO:0000256" key="1">
    <source>
        <dbReference type="ARBA" id="ARBA00004239"/>
    </source>
</evidence>
<dbReference type="GeneTree" id="ENSGT00940000162161"/>
<evidence type="ECO:0000313" key="10">
    <source>
        <dbReference type="Ensembl" id="ENSLCAP00010005436.1"/>
    </source>
</evidence>
<dbReference type="OrthoDB" id="60866at2759"/>
<dbReference type="PRINTS" id="PR00722">
    <property type="entry name" value="CHYMOTRYPSIN"/>
</dbReference>
<dbReference type="PROSITE" id="PS00135">
    <property type="entry name" value="TRYPSIN_SER"/>
    <property type="match status" value="1"/>
</dbReference>